<evidence type="ECO:0000256" key="7">
    <source>
        <dbReference type="ARBA" id="ARBA00023229"/>
    </source>
</evidence>
<keyword evidence="6 9" id="KW-0464">Manganese</keyword>
<dbReference type="PANTHER" id="PTHR30525:SF0">
    <property type="entry name" value="1-DEOXY-D-XYLULOSE 5-PHOSPHATE REDUCTOISOMERASE, CHLOROPLASTIC"/>
    <property type="match status" value="1"/>
</dbReference>
<dbReference type="InterPro" id="IPR026877">
    <property type="entry name" value="DXPR_C"/>
</dbReference>
<feature type="domain" description="DXP reductoisomerase C-terminal" evidence="12">
    <location>
        <begin position="302"/>
        <end position="419"/>
    </location>
</feature>
<feature type="binding site" evidence="9">
    <location>
        <position position="151"/>
    </location>
    <ligand>
        <name>NADPH</name>
        <dbReference type="ChEBI" id="CHEBI:57783"/>
    </ligand>
</feature>
<dbReference type="EMBL" id="RJMB01000036">
    <property type="protein sequence ID" value="RNL80644.1"/>
    <property type="molecule type" value="Genomic_DNA"/>
</dbReference>
<feature type="binding site" evidence="9">
    <location>
        <position position="153"/>
    </location>
    <ligand>
        <name>NADPH</name>
        <dbReference type="ChEBI" id="CHEBI:57783"/>
    </ligand>
</feature>
<feature type="binding site" evidence="9">
    <location>
        <position position="261"/>
    </location>
    <ligand>
        <name>1-deoxy-D-xylulose 5-phosphate</name>
        <dbReference type="ChEBI" id="CHEBI:57792"/>
    </ligand>
</feature>
<feature type="binding site" evidence="9">
    <location>
        <position position="63"/>
    </location>
    <ligand>
        <name>NADPH</name>
        <dbReference type="ChEBI" id="CHEBI:57783"/>
    </ligand>
</feature>
<keyword evidence="3 9" id="KW-0479">Metal-binding</keyword>
<keyword evidence="4 9" id="KW-0521">NADP</keyword>
<dbReference type="Pfam" id="PF02670">
    <property type="entry name" value="DXP_reductoisom"/>
    <property type="match status" value="1"/>
</dbReference>
<name>A0A3N0DYG1_9ACTN</name>
<keyword evidence="13" id="KW-0413">Isomerase</keyword>
<dbReference type="GO" id="GO:0030145">
    <property type="term" value="F:manganese ion binding"/>
    <property type="evidence" value="ECO:0007669"/>
    <property type="project" value="TreeGrafter"/>
</dbReference>
<evidence type="ECO:0000313" key="14">
    <source>
        <dbReference type="Proteomes" id="UP000269198"/>
    </source>
</evidence>
<feature type="binding site" evidence="9">
    <location>
        <position position="175"/>
    </location>
    <ligand>
        <name>Mn(2+)</name>
        <dbReference type="ChEBI" id="CHEBI:29035"/>
    </ligand>
</feature>
<evidence type="ECO:0000259" key="10">
    <source>
        <dbReference type="Pfam" id="PF02670"/>
    </source>
</evidence>
<dbReference type="GO" id="GO:0070402">
    <property type="term" value="F:NADPH binding"/>
    <property type="evidence" value="ECO:0007669"/>
    <property type="project" value="InterPro"/>
</dbReference>
<proteinExistence type="inferred from homology"/>
<dbReference type="AlphaFoldDB" id="A0A3N0DYG1"/>
<dbReference type="PANTHER" id="PTHR30525">
    <property type="entry name" value="1-DEOXY-D-XYLULOSE 5-PHOSPHATE REDUCTOISOMERASE"/>
    <property type="match status" value="1"/>
</dbReference>
<dbReference type="Proteomes" id="UP000269198">
    <property type="component" value="Unassembled WGS sequence"/>
</dbReference>
<feature type="binding site" evidence="9">
    <location>
        <position position="239"/>
    </location>
    <ligand>
        <name>1-deoxy-D-xylulose 5-phosphate</name>
        <dbReference type="ChEBI" id="CHEBI:57792"/>
    </ligand>
</feature>
<evidence type="ECO:0000256" key="2">
    <source>
        <dbReference type="ARBA" id="ARBA00006825"/>
    </source>
</evidence>
<feature type="binding site" evidence="9">
    <location>
        <position position="258"/>
    </location>
    <ligand>
        <name>1-deoxy-D-xylulose 5-phosphate</name>
        <dbReference type="ChEBI" id="CHEBI:57792"/>
    </ligand>
</feature>
<evidence type="ECO:0000256" key="1">
    <source>
        <dbReference type="ARBA" id="ARBA00005094"/>
    </source>
</evidence>
<dbReference type="GO" id="GO:0030604">
    <property type="term" value="F:1-deoxy-D-xylulose-5-phosphate reductoisomerase activity"/>
    <property type="evidence" value="ECO:0007669"/>
    <property type="project" value="UniProtKB-UniRule"/>
</dbReference>
<reference evidence="13 14" key="1">
    <citation type="submission" date="2018-11" db="EMBL/GenBank/DDBJ databases">
        <title>The genome draft of YIM 96095.</title>
        <authorList>
            <person name="Tang S.-K."/>
            <person name="Chunyu W.-X."/>
            <person name="Feng Y.-Z."/>
        </authorList>
    </citation>
    <scope>NUCLEOTIDE SEQUENCE [LARGE SCALE GENOMIC DNA]</scope>
    <source>
        <strain evidence="13 14">YIM 96095</strain>
    </source>
</reference>
<dbReference type="InterPro" id="IPR013512">
    <property type="entry name" value="DXP_reductoisomerase_N"/>
</dbReference>
<comment type="pathway">
    <text evidence="1 9">Isoprenoid biosynthesis; isopentenyl diphosphate biosynthesis via DXP pathway; isopentenyl diphosphate from 1-deoxy-D-xylulose 5-phosphate: step 1/6.</text>
</comment>
<comment type="caution">
    <text evidence="13">The sequence shown here is derived from an EMBL/GenBank/DDBJ whole genome shotgun (WGS) entry which is preliminary data.</text>
</comment>
<evidence type="ECO:0000256" key="8">
    <source>
        <dbReference type="ARBA" id="ARBA00048543"/>
    </source>
</evidence>
<dbReference type="GO" id="GO:0016853">
    <property type="term" value="F:isomerase activity"/>
    <property type="evidence" value="ECO:0007669"/>
    <property type="project" value="UniProtKB-KW"/>
</dbReference>
<feature type="binding site" evidence="9">
    <location>
        <position position="38"/>
    </location>
    <ligand>
        <name>NADPH</name>
        <dbReference type="ChEBI" id="CHEBI:57783"/>
    </ligand>
</feature>
<evidence type="ECO:0000256" key="5">
    <source>
        <dbReference type="ARBA" id="ARBA00023002"/>
    </source>
</evidence>
<feature type="domain" description="1-deoxy-D-xylulose 5-phosphate reductoisomerase N-terminal" evidence="10">
    <location>
        <begin position="31"/>
        <end position="159"/>
    </location>
</feature>
<comment type="cofactor">
    <cofactor evidence="9">
        <name>Mg(2+)</name>
        <dbReference type="ChEBI" id="CHEBI:18420"/>
    </cofactor>
    <cofactor evidence="9">
        <name>Mn(2+)</name>
        <dbReference type="ChEBI" id="CHEBI:29035"/>
    </cofactor>
</comment>
<comment type="similarity">
    <text evidence="2 9">Belongs to the DXR family.</text>
</comment>
<keyword evidence="9" id="KW-0460">Magnesium</keyword>
<feature type="binding site" evidence="9">
    <location>
        <position position="39"/>
    </location>
    <ligand>
        <name>NADPH</name>
        <dbReference type="ChEBI" id="CHEBI:57783"/>
    </ligand>
</feature>
<dbReference type="InterPro" id="IPR013644">
    <property type="entry name" value="DXP_reductoisomerase_C"/>
</dbReference>
<dbReference type="InterPro" id="IPR036291">
    <property type="entry name" value="NAD(P)-bd_dom_sf"/>
</dbReference>
<evidence type="ECO:0000259" key="11">
    <source>
        <dbReference type="Pfam" id="PF08436"/>
    </source>
</evidence>
<feature type="binding site" evidence="9">
    <location>
        <position position="152"/>
    </location>
    <ligand>
        <name>1-deoxy-D-xylulose 5-phosphate</name>
        <dbReference type="ChEBI" id="CHEBI:57792"/>
    </ligand>
</feature>
<feature type="binding site" evidence="9">
    <location>
        <position position="252"/>
    </location>
    <ligand>
        <name>1-deoxy-D-xylulose 5-phosphate</name>
        <dbReference type="ChEBI" id="CHEBI:57792"/>
    </ligand>
</feature>
<dbReference type="OrthoDB" id="9806546at2"/>
<sequence>MSGWRVRDNGGVRIAEQFLAHDTSHERPREVVILGSTGSIGTQAVDLITDHPGRFRVAGLAAGGGRVDVLAEQVCRLGVETVAIADPTKGTELTRRLSERGHAAKVLTGAEGVAEMAGWPCDVVLNGITGALGLEATLAALRAGRLLALANKESLIIGGPLVRAAAQPGQIVPVDSEHFALAQCYPRARPAELTSLAQGQVNAALDEVRRLVITASGGPFRGRSRTELDGVSPREALNHPTWDMGPVITVNSATLVNKGLEVIEANLLFDVPFDRLEVVVHPQSVIHSMVEYTDGSTLAQASPPSMRIPIAYGINWPHRVNPAAPAVDWTKVHTWTFEPLDVEAFPAVALAREVGVTGGTAPAAYNAANEEAVDAFLGGRLAFTAIVDTVARVVSEHQWVGTAGTTLTDVYAADEWARTRAREMVARTA</sequence>
<dbReference type="UniPathway" id="UPA00056">
    <property type="reaction ID" value="UER00092"/>
</dbReference>
<accession>A0A3N0DYG1</accession>
<dbReference type="Gene3D" id="3.40.50.720">
    <property type="entry name" value="NAD(P)-binding Rossmann-like Domain"/>
    <property type="match status" value="1"/>
</dbReference>
<organism evidence="13 14">
    <name type="scientific">Halostreptopolyspora alba</name>
    <dbReference type="NCBI Taxonomy" id="2487137"/>
    <lineage>
        <taxon>Bacteria</taxon>
        <taxon>Bacillati</taxon>
        <taxon>Actinomycetota</taxon>
        <taxon>Actinomycetes</taxon>
        <taxon>Streptosporangiales</taxon>
        <taxon>Nocardiopsidaceae</taxon>
        <taxon>Halostreptopolyspora</taxon>
    </lineage>
</organism>
<feature type="binding site" evidence="9">
    <location>
        <position position="216"/>
    </location>
    <ligand>
        <name>1-deoxy-D-xylulose 5-phosphate</name>
        <dbReference type="ChEBI" id="CHEBI:57792"/>
    </ligand>
</feature>
<feature type="binding site" evidence="9">
    <location>
        <position position="257"/>
    </location>
    <ligand>
        <name>1-deoxy-D-xylulose 5-phosphate</name>
        <dbReference type="ChEBI" id="CHEBI:57792"/>
    </ligand>
</feature>
<evidence type="ECO:0000256" key="3">
    <source>
        <dbReference type="ARBA" id="ARBA00022723"/>
    </source>
</evidence>
<keyword evidence="5 9" id="KW-0560">Oxidoreductase</keyword>
<evidence type="ECO:0000256" key="6">
    <source>
        <dbReference type="ARBA" id="ARBA00023211"/>
    </source>
</evidence>
<comment type="function">
    <text evidence="9">Catalyzes the NADPH-dependent rearrangement and reduction of 1-deoxy-D-xylulose-5-phosphate (DXP) to 2-C-methyl-D-erythritol 4-phosphate (MEP).</text>
</comment>
<dbReference type="InterPro" id="IPR003821">
    <property type="entry name" value="DXP_reductoisomerase"/>
</dbReference>
<evidence type="ECO:0000259" key="12">
    <source>
        <dbReference type="Pfam" id="PF13288"/>
    </source>
</evidence>
<keyword evidence="7 9" id="KW-0414">Isoprene biosynthesis</keyword>
<evidence type="ECO:0000256" key="9">
    <source>
        <dbReference type="HAMAP-Rule" id="MF_00183"/>
    </source>
</evidence>
<feature type="domain" description="1-deoxy-D-xylulose 5-phosphate reductoisomerase C-terminal" evidence="11">
    <location>
        <begin position="171"/>
        <end position="269"/>
    </location>
</feature>
<evidence type="ECO:0000256" key="4">
    <source>
        <dbReference type="ARBA" id="ARBA00022857"/>
    </source>
</evidence>
<dbReference type="InterPro" id="IPR036169">
    <property type="entry name" value="DXPR_C_sf"/>
</dbReference>
<dbReference type="Pfam" id="PF08436">
    <property type="entry name" value="DXP_redisom_C"/>
    <property type="match status" value="1"/>
</dbReference>
<protein>
    <recommendedName>
        <fullName evidence="9">1-deoxy-D-xylulose 5-phosphate reductoisomerase</fullName>
        <shortName evidence="9">DXP reductoisomerase</shortName>
        <ecNumber evidence="9">1.1.1.267</ecNumber>
    </recommendedName>
    <alternativeName>
        <fullName evidence="9">1-deoxyxylulose-5-phosphate reductoisomerase</fullName>
    </alternativeName>
    <alternativeName>
        <fullName evidence="9">2-C-methyl-D-erythritol 4-phosphate synthase</fullName>
    </alternativeName>
</protein>
<evidence type="ECO:0000313" key="13">
    <source>
        <dbReference type="EMBL" id="RNL80644.1"/>
    </source>
</evidence>
<feature type="binding site" evidence="9">
    <location>
        <position position="245"/>
    </location>
    <ligand>
        <name>NADPH</name>
        <dbReference type="ChEBI" id="CHEBI:57783"/>
    </ligand>
</feature>
<dbReference type="FunFam" id="3.40.50.720:FF:000045">
    <property type="entry name" value="1-deoxy-D-xylulose 5-phosphate reductoisomerase"/>
    <property type="match status" value="1"/>
</dbReference>
<dbReference type="HAMAP" id="MF_00183">
    <property type="entry name" value="DXP_reductoisom"/>
    <property type="match status" value="1"/>
</dbReference>
<dbReference type="SUPFAM" id="SSF69055">
    <property type="entry name" value="1-deoxy-D-xylulose-5-phosphate reductoisomerase, C-terminal domain"/>
    <property type="match status" value="1"/>
</dbReference>
<feature type="binding site" evidence="9">
    <location>
        <position position="37"/>
    </location>
    <ligand>
        <name>NADPH</name>
        <dbReference type="ChEBI" id="CHEBI:57783"/>
    </ligand>
</feature>
<comment type="caution">
    <text evidence="9">Lacks conserved residue(s) required for the propagation of feature annotation.</text>
</comment>
<feature type="binding site" evidence="9">
    <location>
        <position position="176"/>
    </location>
    <ligand>
        <name>1-deoxy-D-xylulose 5-phosphate</name>
        <dbReference type="ChEBI" id="CHEBI:57792"/>
    </ligand>
</feature>
<comment type="catalytic activity">
    <reaction evidence="8">
        <text>2-C-methyl-D-erythritol 4-phosphate + NADP(+) = 1-deoxy-D-xylulose 5-phosphate + NADPH + H(+)</text>
        <dbReference type="Rhea" id="RHEA:13717"/>
        <dbReference type="ChEBI" id="CHEBI:15378"/>
        <dbReference type="ChEBI" id="CHEBI:57783"/>
        <dbReference type="ChEBI" id="CHEBI:57792"/>
        <dbReference type="ChEBI" id="CHEBI:58262"/>
        <dbReference type="ChEBI" id="CHEBI:58349"/>
        <dbReference type="EC" id="1.1.1.267"/>
    </reaction>
    <physiologicalReaction direction="right-to-left" evidence="8">
        <dbReference type="Rhea" id="RHEA:13719"/>
    </physiologicalReaction>
</comment>
<dbReference type="SUPFAM" id="SSF51735">
    <property type="entry name" value="NAD(P)-binding Rossmann-fold domains"/>
    <property type="match status" value="1"/>
</dbReference>
<dbReference type="Gene3D" id="1.10.1740.10">
    <property type="match status" value="1"/>
</dbReference>
<feature type="binding site" evidence="9">
    <location>
        <position position="40"/>
    </location>
    <ligand>
        <name>NADPH</name>
        <dbReference type="ChEBI" id="CHEBI:57783"/>
    </ligand>
</feature>
<dbReference type="NCBIfam" id="TIGR00243">
    <property type="entry name" value="Dxr"/>
    <property type="match status" value="1"/>
</dbReference>
<dbReference type="PIRSF" id="PIRSF006205">
    <property type="entry name" value="Dxp_reductismrs"/>
    <property type="match status" value="1"/>
</dbReference>
<dbReference type="SUPFAM" id="SSF55347">
    <property type="entry name" value="Glyceraldehyde-3-phosphate dehydrogenase-like, C-terminal domain"/>
    <property type="match status" value="1"/>
</dbReference>
<feature type="binding site" evidence="9">
    <location>
        <position position="261"/>
    </location>
    <ligand>
        <name>Mn(2+)</name>
        <dbReference type="ChEBI" id="CHEBI:29035"/>
    </ligand>
</feature>
<gene>
    <name evidence="9" type="primary">dxr</name>
    <name evidence="13" type="ORF">EFW17_22735</name>
</gene>
<feature type="binding site" evidence="9">
    <location>
        <position position="177"/>
    </location>
    <ligand>
        <name>1-deoxy-D-xylulose 5-phosphate</name>
        <dbReference type="ChEBI" id="CHEBI:57792"/>
    </ligand>
</feature>
<dbReference type="EC" id="1.1.1.267" evidence="9"/>
<keyword evidence="14" id="KW-1185">Reference proteome</keyword>
<dbReference type="Pfam" id="PF13288">
    <property type="entry name" value="DXPR_C"/>
    <property type="match status" value="1"/>
</dbReference>
<dbReference type="GO" id="GO:0051484">
    <property type="term" value="P:isopentenyl diphosphate biosynthetic process, methylerythritol 4-phosphate pathway involved in terpenoid biosynthetic process"/>
    <property type="evidence" value="ECO:0007669"/>
    <property type="project" value="TreeGrafter"/>
</dbReference>
<feature type="binding site" evidence="9">
    <location>
        <position position="177"/>
    </location>
    <ligand>
        <name>Mn(2+)</name>
        <dbReference type="ChEBI" id="CHEBI:29035"/>
    </ligand>
</feature>